<comment type="caution">
    <text evidence="14">The sequence shown here is derived from an EMBL/GenBank/DDBJ whole genome shotgun (WGS) entry which is preliminary data.</text>
</comment>
<evidence type="ECO:0000256" key="3">
    <source>
        <dbReference type="ARBA" id="ARBA00022475"/>
    </source>
</evidence>
<dbReference type="PANTHER" id="PTHR30347">
    <property type="entry name" value="POTASSIUM CHANNEL RELATED"/>
    <property type="match status" value="1"/>
</dbReference>
<evidence type="ECO:0000256" key="1">
    <source>
        <dbReference type="ARBA" id="ARBA00004651"/>
    </source>
</evidence>
<keyword evidence="5 9" id="KW-1133">Transmembrane helix</keyword>
<dbReference type="InterPro" id="IPR049142">
    <property type="entry name" value="MS_channel_1st"/>
</dbReference>
<dbReference type="SUPFAM" id="SSF82861">
    <property type="entry name" value="Mechanosensitive channel protein MscS (YggB), transmembrane region"/>
    <property type="match status" value="1"/>
</dbReference>
<evidence type="ECO:0000256" key="2">
    <source>
        <dbReference type="ARBA" id="ARBA00008017"/>
    </source>
</evidence>
<dbReference type="InterPro" id="IPR052702">
    <property type="entry name" value="MscS-like_channel"/>
</dbReference>
<dbReference type="GO" id="GO:0008381">
    <property type="term" value="F:mechanosensitive monoatomic ion channel activity"/>
    <property type="evidence" value="ECO:0007669"/>
    <property type="project" value="UniProtKB-ARBA"/>
</dbReference>
<dbReference type="InterPro" id="IPR011066">
    <property type="entry name" value="MscS_channel_C_sf"/>
</dbReference>
<dbReference type="SUPFAM" id="SSF82689">
    <property type="entry name" value="Mechanosensitive channel protein MscS (YggB), C-terminal domain"/>
    <property type="match status" value="1"/>
</dbReference>
<feature type="domain" description="Mechanosensitive ion channel transmembrane helices 2/3" evidence="13">
    <location>
        <begin position="817"/>
        <end position="854"/>
    </location>
</feature>
<evidence type="ECO:0000256" key="6">
    <source>
        <dbReference type="ARBA" id="ARBA00023136"/>
    </source>
</evidence>
<gene>
    <name evidence="14" type="ORF">BN874_1580003</name>
</gene>
<dbReference type="InterPro" id="IPR011014">
    <property type="entry name" value="MscS_channel_TM-2"/>
</dbReference>
<dbReference type="PANTHER" id="PTHR30347:SF1">
    <property type="entry name" value="MECHANOSENSITIVE CHANNEL MSCK"/>
    <property type="match status" value="1"/>
</dbReference>
<dbReference type="Gene3D" id="1.10.287.1260">
    <property type="match status" value="1"/>
</dbReference>
<feature type="transmembrane region" description="Helical" evidence="9">
    <location>
        <begin position="838"/>
        <end position="868"/>
    </location>
</feature>
<reference evidence="14 15" key="1">
    <citation type="journal article" date="2014" name="ISME J.">
        <title>Candidatus Competibacter-lineage genomes retrieved from metagenomes reveal functional metabolic diversity.</title>
        <authorList>
            <person name="McIlroy S.J."/>
            <person name="Albertsen M."/>
            <person name="Andresen E.K."/>
            <person name="Saunders A.M."/>
            <person name="Kristiansen R."/>
            <person name="Stokholm-Bjerregaard M."/>
            <person name="Nielsen K.L."/>
            <person name="Nielsen P.H."/>
        </authorList>
    </citation>
    <scope>NUCLEOTIDE SEQUENCE [LARGE SCALE GENOMIC DNA]</scope>
    <source>
        <strain evidence="14 15">Run_B_J11</strain>
    </source>
</reference>
<feature type="signal peptide" evidence="10">
    <location>
        <begin position="1"/>
        <end position="33"/>
    </location>
</feature>
<dbReference type="InterPro" id="IPR010920">
    <property type="entry name" value="LSM_dom_sf"/>
</dbReference>
<evidence type="ECO:0000313" key="15">
    <source>
        <dbReference type="Proteomes" id="UP000019184"/>
    </source>
</evidence>
<evidence type="ECO:0000256" key="4">
    <source>
        <dbReference type="ARBA" id="ARBA00022692"/>
    </source>
</evidence>
<feature type="domain" description="Mechanosensitive ion channel MscS C-terminal" evidence="12">
    <location>
        <begin position="931"/>
        <end position="1013"/>
    </location>
</feature>
<feature type="transmembrane region" description="Helical" evidence="9">
    <location>
        <begin position="723"/>
        <end position="740"/>
    </location>
</feature>
<feature type="transmembrane region" description="Helical" evidence="9">
    <location>
        <begin position="760"/>
        <end position="786"/>
    </location>
</feature>
<proteinExistence type="inferred from homology"/>
<keyword evidence="4 9" id="KW-0812">Transmembrane</keyword>
<dbReference type="Gene3D" id="3.30.70.100">
    <property type="match status" value="1"/>
</dbReference>
<feature type="domain" description="Mechanosensitive ion channel MscS" evidence="11">
    <location>
        <begin position="856"/>
        <end position="922"/>
    </location>
</feature>
<evidence type="ECO:0000256" key="10">
    <source>
        <dbReference type="SAM" id="SignalP"/>
    </source>
</evidence>
<dbReference type="Gene3D" id="2.30.30.60">
    <property type="match status" value="1"/>
</dbReference>
<dbReference type="SUPFAM" id="SSF50182">
    <property type="entry name" value="Sm-like ribonucleoproteins"/>
    <property type="match status" value="1"/>
</dbReference>
<feature type="transmembrane region" description="Helical" evidence="9">
    <location>
        <begin position="529"/>
        <end position="552"/>
    </location>
</feature>
<feature type="transmembrane region" description="Helical" evidence="9">
    <location>
        <begin position="597"/>
        <end position="615"/>
    </location>
</feature>
<feature type="transmembrane region" description="Helical" evidence="9">
    <location>
        <begin position="572"/>
        <end position="591"/>
    </location>
</feature>
<dbReference type="InterPro" id="IPR049278">
    <property type="entry name" value="MS_channel_C"/>
</dbReference>
<dbReference type="EMBL" id="CBTK010000066">
    <property type="protein sequence ID" value="CDH44215.1"/>
    <property type="molecule type" value="Genomic_DNA"/>
</dbReference>
<feature type="transmembrane region" description="Helical" evidence="9">
    <location>
        <begin position="811"/>
        <end position="832"/>
    </location>
</feature>
<evidence type="ECO:0000256" key="9">
    <source>
        <dbReference type="SAM" id="Phobius"/>
    </source>
</evidence>
<evidence type="ECO:0000256" key="8">
    <source>
        <dbReference type="SAM" id="MobiDB-lite"/>
    </source>
</evidence>
<keyword evidence="3" id="KW-1003">Cell membrane</keyword>
<evidence type="ECO:0000256" key="7">
    <source>
        <dbReference type="SAM" id="Coils"/>
    </source>
</evidence>
<sequence>MMPQSFRLRRWLIPSGVLALLLLLFSSGPVAHAQTPQTTPVVAPSDPTKVADQQSDRRQTLLQDQQTIATTRRDLESQIADLPWQLEALRVDQVDEAMVEQTQVDLKSARLRQESALTELDNADRRVNELQKTISDLETREQLLKNPAKNAAVGAVDRAAQLDQTRQLLAQQRTELELETLNLVNLHTQVEVAKLRLNLAEQWQTRVERIDRQRQEQTRQDAQTDLVSRLQNELKVQQDRANLLKQRLAQERGTLSVAAWKRLDTELQTVEERINLINLDRHLAETSTTLARLQELLQKADTDPDLLRLALKTVSELGNDVRRDAELLQQKSTLYEQQRQVIEKRENLSGVNRRLRDEELQLVGQLLTALNQRTSQAQEQIEQVSTVTTNLNRYYGERLHQDLFTRKPYPDTAEAWQQLWQGLYTVPRVLWYQVRLSVESAIKAMLVADALRWLGLVALESALLWLLVATRRALQRAWLRFGGRTADRSSFLRALTANALLLAQMNLIGVGATSAVMVLLWLVQAPQPGLSILLTLSGLWVGIKLPISLAWLILASPHLPYEQRQPSLYRQLFWTLISGGLLVALVILAHLSDLPDTVVMAFDRLFMLYWFWAFVPVLRIRRLVMERLSTLYEDRFWFLILRFFSLSLPLSLLGAAVLGLLGYLRLAWMIAGYLLIFIAVLVGWLLIRSLLNDLAVALKNYAVAHSGYGLLWTQDIITPLHRILNLLLFVGAWVVLFRAYGWTDQSAVLASIWSFLEQPLLTIGSAAITLWGIVTTLIILLVVIWLGQWGRAITYRWVFSQISDLGVRHSLSVFTQYTVVLSGLLIILRVIGLDLTTLAVFAGAVGVGIGLGMQSLANNFVSGLLLLVERPLRSGDLVRIGEYEGEVVSIGMRSLTVRNFDNQSVIIPNAEVIGNAFTNWTHHDRVLRTLLVIGISYDADPRTAQTLLEQVLADHDGILTDPAPQVLFWEFADSAMQFRVYYHVDISRISGLKVRDQVMLAIWERFREAGISIPFPQRDLHIKGGSVFDILPALKDADSSQVD</sequence>
<organism evidence="14 15">
    <name type="scientific">Candidatus Contendobacter odensis Run_B_J11</name>
    <dbReference type="NCBI Taxonomy" id="1400861"/>
    <lineage>
        <taxon>Bacteria</taxon>
        <taxon>Pseudomonadati</taxon>
        <taxon>Pseudomonadota</taxon>
        <taxon>Gammaproteobacteria</taxon>
        <taxon>Candidatus Competibacteraceae</taxon>
        <taxon>Candidatus Contendibacter</taxon>
    </lineage>
</organism>
<dbReference type="GO" id="GO:0005886">
    <property type="term" value="C:plasma membrane"/>
    <property type="evidence" value="ECO:0007669"/>
    <property type="project" value="UniProtKB-SubCell"/>
</dbReference>
<evidence type="ECO:0000259" key="11">
    <source>
        <dbReference type="Pfam" id="PF00924"/>
    </source>
</evidence>
<protein>
    <recommendedName>
        <fullName evidence="16">Mechanosensitive ion channel protein MscS</fullName>
    </recommendedName>
</protein>
<dbReference type="Pfam" id="PF00924">
    <property type="entry name" value="MS_channel_2nd"/>
    <property type="match status" value="1"/>
</dbReference>
<dbReference type="Pfam" id="PF21082">
    <property type="entry name" value="MS_channel_3rd"/>
    <property type="match status" value="1"/>
</dbReference>
<feature type="chain" id="PRO_5031437542" description="Mechanosensitive ion channel protein MscS" evidence="10">
    <location>
        <begin position="34"/>
        <end position="1043"/>
    </location>
</feature>
<feature type="transmembrane region" description="Helical" evidence="9">
    <location>
        <begin position="490"/>
        <end position="523"/>
    </location>
</feature>
<feature type="coiled-coil region" evidence="7">
    <location>
        <begin position="106"/>
        <end position="247"/>
    </location>
</feature>
<dbReference type="Proteomes" id="UP000019184">
    <property type="component" value="Unassembled WGS sequence"/>
</dbReference>
<feature type="transmembrane region" description="Helical" evidence="9">
    <location>
        <begin position="666"/>
        <end position="687"/>
    </location>
</feature>
<dbReference type="AlphaFoldDB" id="A0A7U7G997"/>
<feature type="transmembrane region" description="Helical" evidence="9">
    <location>
        <begin position="636"/>
        <end position="660"/>
    </location>
</feature>
<dbReference type="RefSeq" id="WP_081756168.1">
    <property type="nucleotide sequence ID" value="NZ_CBTK010000066.1"/>
</dbReference>
<accession>A0A7U7G997</accession>
<feature type="transmembrane region" description="Helical" evidence="9">
    <location>
        <begin position="450"/>
        <end position="469"/>
    </location>
</feature>
<keyword evidence="7" id="KW-0175">Coiled coil</keyword>
<evidence type="ECO:0000259" key="13">
    <source>
        <dbReference type="Pfam" id="PF21088"/>
    </source>
</evidence>
<name>A0A7U7G997_9GAMM</name>
<keyword evidence="6 9" id="KW-0472">Membrane</keyword>
<comment type="subcellular location">
    <subcellularLocation>
        <location evidence="1">Cell membrane</location>
        <topology evidence="1">Multi-pass membrane protein</topology>
    </subcellularLocation>
</comment>
<evidence type="ECO:0008006" key="16">
    <source>
        <dbReference type="Google" id="ProtNLM"/>
    </source>
</evidence>
<feature type="region of interest" description="Disordered" evidence="8">
    <location>
        <begin position="36"/>
        <end position="60"/>
    </location>
</feature>
<keyword evidence="15" id="KW-1185">Reference proteome</keyword>
<evidence type="ECO:0000259" key="12">
    <source>
        <dbReference type="Pfam" id="PF21082"/>
    </source>
</evidence>
<dbReference type="InterPro" id="IPR006685">
    <property type="entry name" value="MscS_channel_2nd"/>
</dbReference>
<comment type="similarity">
    <text evidence="2">Belongs to the MscS (TC 1.A.23) family.</text>
</comment>
<dbReference type="Pfam" id="PF21088">
    <property type="entry name" value="MS_channel_1st"/>
    <property type="match status" value="1"/>
</dbReference>
<keyword evidence="10" id="KW-0732">Signal</keyword>
<evidence type="ECO:0000313" key="14">
    <source>
        <dbReference type="EMBL" id="CDH44215.1"/>
    </source>
</evidence>
<evidence type="ECO:0000256" key="5">
    <source>
        <dbReference type="ARBA" id="ARBA00022989"/>
    </source>
</evidence>
<dbReference type="OrthoDB" id="9799209at2"/>
<dbReference type="InterPro" id="IPR023408">
    <property type="entry name" value="MscS_beta-dom_sf"/>
</dbReference>